<feature type="compositionally biased region" description="Basic residues" evidence="1">
    <location>
        <begin position="104"/>
        <end position="116"/>
    </location>
</feature>
<feature type="region of interest" description="Disordered" evidence="1">
    <location>
        <begin position="1"/>
        <end position="121"/>
    </location>
</feature>
<feature type="compositionally biased region" description="Basic residues" evidence="1">
    <location>
        <begin position="233"/>
        <end position="249"/>
    </location>
</feature>
<feature type="compositionally biased region" description="Low complexity" evidence="1">
    <location>
        <begin position="286"/>
        <end position="299"/>
    </location>
</feature>
<feature type="region of interest" description="Disordered" evidence="1">
    <location>
        <begin position="619"/>
        <end position="638"/>
    </location>
</feature>
<feature type="compositionally biased region" description="Basic and acidic residues" evidence="1">
    <location>
        <begin position="620"/>
        <end position="638"/>
    </location>
</feature>
<proteinExistence type="predicted"/>
<feature type="compositionally biased region" description="Pro residues" evidence="1">
    <location>
        <begin position="579"/>
        <end position="589"/>
    </location>
</feature>
<evidence type="ECO:0000256" key="1">
    <source>
        <dbReference type="SAM" id="MobiDB-lite"/>
    </source>
</evidence>
<feature type="compositionally biased region" description="Polar residues" evidence="1">
    <location>
        <begin position="33"/>
        <end position="74"/>
    </location>
</feature>
<name>A0A1B7NBC8_9AGAM</name>
<feature type="compositionally biased region" description="Basic residues" evidence="1">
    <location>
        <begin position="376"/>
        <end position="395"/>
    </location>
</feature>
<sequence length="638" mass="69504">MEDGTNDLVVADSEDEEGFQPLADQSGLLSGDPFSTGTASISERSIIQTATFSTSPVRTPQRASGSPDISNASLFTPPPGYKESELTDTSPLLSRVAGTFAPKPKPRPRPIPRKSRTTSSVFDQFANEDTSRTSGSLISPTSAFAASTSVRDSIHPPTTCIVNASSEFIEDINPTLNIADRAKTRSRRTQARKPTYVPVDVDVIELTSDSDADELSLKPSRKRHKSQDEPVKPKPKPRPKPKPKSKKLPSLKLAEPVGADTHSPETAAPPVPQEHPFPSPTTVSHLPSSLAPLPDLSSPPSSPFVINRKRKRALPLEPDVHAEDMNVDDPSGSLPSITEPPLFFAPSPSVVLPMDDSNTLEEDTRSINAIATASKGTKKKNTKPSAKTKGKKGRKKTDEVELDELAQKSPQDNAATGNDNLAEDDFVEKEAPKVASKKRAPPKPKTKPKAKGKGKAILSESENEEEDPPPRSKLPIQCNQLPEDDESLWGSPKKDSCDAETSKDPPQTACAPPKQTPSASHLRSRAFTIKPKSTPMSELIRRVNSQPNSPFSNGPSYSPLVKSSRTMLSRIAPLHPNRRTPPPPLPRPPPQKKSKKQIEMEERIEEELSETVEGWSCMTDEERRSLRRARIDAEMGYE</sequence>
<keyword evidence="3" id="KW-1185">Reference proteome</keyword>
<feature type="compositionally biased region" description="Pro residues" evidence="1">
    <location>
        <begin position="267"/>
        <end position="279"/>
    </location>
</feature>
<feature type="compositionally biased region" description="Basic residues" evidence="1">
    <location>
        <begin position="435"/>
        <end position="454"/>
    </location>
</feature>
<evidence type="ECO:0000313" key="3">
    <source>
        <dbReference type="Proteomes" id="UP000092154"/>
    </source>
</evidence>
<dbReference type="EMBL" id="KV448162">
    <property type="protein sequence ID" value="OAX42192.1"/>
    <property type="molecule type" value="Genomic_DNA"/>
</dbReference>
<dbReference type="InParanoid" id="A0A1B7NBC8"/>
<accession>A0A1B7NBC8</accession>
<dbReference type="STRING" id="1314800.A0A1B7NBC8"/>
<feature type="compositionally biased region" description="Polar residues" evidence="1">
    <location>
        <begin position="543"/>
        <end position="567"/>
    </location>
</feature>
<protein>
    <submittedName>
        <fullName evidence="2">Uncharacterized protein</fullName>
    </submittedName>
</protein>
<reference evidence="2 3" key="1">
    <citation type="submission" date="2016-06" db="EMBL/GenBank/DDBJ databases">
        <title>Comparative genomics of the ectomycorrhizal sister species Rhizopogon vinicolor and Rhizopogon vesiculosus (Basidiomycota: Boletales) reveals a divergence of the mating type B locus.</title>
        <authorList>
            <consortium name="DOE Joint Genome Institute"/>
            <person name="Mujic A.B."/>
            <person name="Kuo A."/>
            <person name="Tritt A."/>
            <person name="Lipzen A."/>
            <person name="Chen C."/>
            <person name="Johnson J."/>
            <person name="Sharma A."/>
            <person name="Barry K."/>
            <person name="Grigoriev I.V."/>
            <person name="Spatafora J.W."/>
        </authorList>
    </citation>
    <scope>NUCLEOTIDE SEQUENCE [LARGE SCALE GENOMIC DNA]</scope>
    <source>
        <strain evidence="2 3">AM-OR11-026</strain>
    </source>
</reference>
<organism evidence="2 3">
    <name type="scientific">Rhizopogon vinicolor AM-OR11-026</name>
    <dbReference type="NCBI Taxonomy" id="1314800"/>
    <lineage>
        <taxon>Eukaryota</taxon>
        <taxon>Fungi</taxon>
        <taxon>Dikarya</taxon>
        <taxon>Basidiomycota</taxon>
        <taxon>Agaricomycotina</taxon>
        <taxon>Agaricomycetes</taxon>
        <taxon>Agaricomycetidae</taxon>
        <taxon>Boletales</taxon>
        <taxon>Suillineae</taxon>
        <taxon>Rhizopogonaceae</taxon>
        <taxon>Rhizopogon</taxon>
    </lineage>
</organism>
<feature type="compositionally biased region" description="Basic and acidic residues" evidence="1">
    <location>
        <begin position="492"/>
        <end position="503"/>
    </location>
</feature>
<dbReference type="AlphaFoldDB" id="A0A1B7NBC8"/>
<evidence type="ECO:0000313" key="2">
    <source>
        <dbReference type="EMBL" id="OAX42192.1"/>
    </source>
</evidence>
<dbReference type="OrthoDB" id="3271227at2759"/>
<feature type="region of interest" description="Disordered" evidence="1">
    <location>
        <begin position="176"/>
        <end position="613"/>
    </location>
</feature>
<gene>
    <name evidence="2" type="ORF">K503DRAFT_711169</name>
</gene>
<dbReference type="Proteomes" id="UP000092154">
    <property type="component" value="Unassembled WGS sequence"/>
</dbReference>
<feature type="compositionally biased region" description="Polar residues" evidence="1">
    <location>
        <begin position="408"/>
        <end position="419"/>
    </location>
</feature>